<accession>A0A653AR64</accession>
<evidence type="ECO:0000313" key="4">
    <source>
        <dbReference type="Proteomes" id="UP000431451"/>
    </source>
</evidence>
<protein>
    <submittedName>
        <fullName evidence="3">Uncharacterized protein</fullName>
    </submittedName>
</protein>
<dbReference type="RefSeq" id="WP_268259120.1">
    <property type="nucleotide sequence ID" value="NZ_CAKJVE010000004.1"/>
</dbReference>
<dbReference type="EMBL" id="CAKJVE010000004">
    <property type="protein sequence ID" value="CAG9709116.1"/>
    <property type="molecule type" value="Genomic_DNA"/>
</dbReference>
<name>A0A653AR64_9CLOT</name>
<reference evidence="2" key="3">
    <citation type="submission" date="2022-10" db="EMBL/GenBank/DDBJ databases">
        <authorList>
            <person name="Aires J."/>
            <person name="Mesa V."/>
        </authorList>
    </citation>
    <scope>NUCLEOTIDE SEQUENCE</scope>
    <source>
        <strain evidence="2">Clostridium neonatale JD116</strain>
    </source>
</reference>
<proteinExistence type="predicted"/>
<reference evidence="1" key="2">
    <citation type="submission" date="2021-10" db="EMBL/GenBank/DDBJ databases">
        <authorList>
            <person name="Mesa V."/>
        </authorList>
    </citation>
    <scope>NUCLEOTIDE SEQUENCE</scope>
    <source>
        <strain evidence="1">CC3_PB</strain>
    </source>
</reference>
<sequence length="43" mass="5153">MYNGITKEEIEVVYRCFLKLDSNLDYINKLIEKGYKYEDSSNI</sequence>
<dbReference type="EMBL" id="CAMTCP010000248">
    <property type="protein sequence ID" value="CAI3641971.1"/>
    <property type="molecule type" value="Genomic_DNA"/>
</dbReference>
<gene>
    <name evidence="2" type="ORF">CNEO2_40080</name>
    <name evidence="1" type="ORF">CNEO_43967</name>
    <name evidence="3" type="ORF">CNEONATNEC25_01572</name>
</gene>
<dbReference type="EMBL" id="UWJD01000001">
    <property type="protein sequence ID" value="VCT83974.1"/>
    <property type="molecule type" value="Genomic_DNA"/>
</dbReference>
<organism evidence="3 4">
    <name type="scientific">Clostridium neonatale</name>
    <dbReference type="NCBI Taxonomy" id="137838"/>
    <lineage>
        <taxon>Bacteria</taxon>
        <taxon>Bacillati</taxon>
        <taxon>Bacillota</taxon>
        <taxon>Clostridia</taxon>
        <taxon>Eubacteriales</taxon>
        <taxon>Clostridiaceae</taxon>
        <taxon>Clostridium</taxon>
    </lineage>
</organism>
<dbReference type="Proteomes" id="UP000789738">
    <property type="component" value="Unassembled WGS sequence"/>
</dbReference>
<dbReference type="Proteomes" id="UP001189143">
    <property type="component" value="Unassembled WGS sequence"/>
</dbReference>
<evidence type="ECO:0000313" key="2">
    <source>
        <dbReference type="EMBL" id="CAI3641971.1"/>
    </source>
</evidence>
<dbReference type="AlphaFoldDB" id="A0A653AR64"/>
<reference evidence="3 4" key="1">
    <citation type="submission" date="2018-06" db="EMBL/GenBank/DDBJ databases">
        <authorList>
            <consortium name="IHU Genomes"/>
        </authorList>
    </citation>
    <scope>NUCLEOTIDE SEQUENCE [LARGE SCALE GENOMIC DNA]</scope>
    <source>
        <strain evidence="3 4">NEC25</strain>
    </source>
</reference>
<dbReference type="Proteomes" id="UP000431451">
    <property type="component" value="Unassembled WGS sequence"/>
</dbReference>
<evidence type="ECO:0000313" key="1">
    <source>
        <dbReference type="EMBL" id="CAG9709116.1"/>
    </source>
</evidence>
<evidence type="ECO:0000313" key="3">
    <source>
        <dbReference type="EMBL" id="VCT83974.1"/>
    </source>
</evidence>